<feature type="transmembrane region" description="Helical" evidence="1">
    <location>
        <begin position="178"/>
        <end position="197"/>
    </location>
</feature>
<feature type="transmembrane region" description="Helical" evidence="1">
    <location>
        <begin position="57"/>
        <end position="74"/>
    </location>
</feature>
<dbReference type="GeneID" id="66852458"/>
<evidence type="ECO:0000313" key="3">
    <source>
        <dbReference type="Proteomes" id="UP000829494"/>
    </source>
</evidence>
<feature type="transmembrane region" description="Helical" evidence="1">
    <location>
        <begin position="31"/>
        <end position="50"/>
    </location>
</feature>
<feature type="transmembrane region" description="Helical" evidence="1">
    <location>
        <begin position="209"/>
        <end position="226"/>
    </location>
</feature>
<reference evidence="2 3" key="1">
    <citation type="submission" date="2022-03" db="EMBL/GenBank/DDBJ databases">
        <title>Complete genome of Streptomyces rimosus ssp. rimosus R7 (=ATCC 10970).</title>
        <authorList>
            <person name="Beganovic S."/>
            <person name="Ruckert C."/>
            <person name="Busche T."/>
            <person name="Kalinowski J."/>
            <person name="Wittmann C."/>
        </authorList>
    </citation>
    <scope>NUCLEOTIDE SEQUENCE [LARGE SCALE GENOMIC DNA]</scope>
    <source>
        <strain evidence="2 3">R7</strain>
    </source>
</reference>
<evidence type="ECO:0000313" key="2">
    <source>
        <dbReference type="EMBL" id="UNZ08391.1"/>
    </source>
</evidence>
<keyword evidence="1" id="KW-0472">Membrane</keyword>
<sequence>MPTPPRLAPVFALFLLSPFVGEFLLGNLTLAELPLGLVLAPMYGCGALLVREVGRRSGGGWPAMVLLAAAYALIEEGPIDQLLWSDSYAGADLLHGPSYLPALGMSVELTQTVLALHTVWSVCVPIALVETLTRSRRSEPWLGRVGLAVVAVVFVAGGVLVFLGNYADEHFVASPGQLAGICLVIALLIAAAFAVRALRLPPLPGRAPAPWRVGLAALVLTSAYWGPANLLTDNWYEWVGVGVWCAGTVLGVWWVSRWSRQEGWGVRHRFALAAGALLTYVWVSFPVRPESGGSVRADLVGNAVFGALACLLLVWCARRTRVRPAEGNVISRTSAEA</sequence>
<feature type="transmembrane region" description="Helical" evidence="1">
    <location>
        <begin position="109"/>
        <end position="129"/>
    </location>
</feature>
<evidence type="ECO:0008006" key="4">
    <source>
        <dbReference type="Google" id="ProtNLM"/>
    </source>
</evidence>
<dbReference type="Proteomes" id="UP000829494">
    <property type="component" value="Chromosome"/>
</dbReference>
<dbReference type="EMBL" id="CP094298">
    <property type="protein sequence ID" value="UNZ08391.1"/>
    <property type="molecule type" value="Genomic_DNA"/>
</dbReference>
<dbReference type="RefSeq" id="WP_003981390.1">
    <property type="nucleotide sequence ID" value="NZ_CP043497.1"/>
</dbReference>
<keyword evidence="1" id="KW-0812">Transmembrane</keyword>
<evidence type="ECO:0000256" key="1">
    <source>
        <dbReference type="SAM" id="Phobius"/>
    </source>
</evidence>
<accession>A0ABY3ZDJ9</accession>
<protein>
    <recommendedName>
        <fullName evidence="4">DUF998 domain-containing protein</fullName>
    </recommendedName>
</protein>
<gene>
    <name evidence="2" type="ORF">SRIMR7_40180</name>
</gene>
<keyword evidence="3" id="KW-1185">Reference proteome</keyword>
<feature type="transmembrane region" description="Helical" evidence="1">
    <location>
        <begin position="299"/>
        <end position="317"/>
    </location>
</feature>
<keyword evidence="1" id="KW-1133">Transmembrane helix</keyword>
<name>A0ABY3ZDJ9_STRRM</name>
<feature type="transmembrane region" description="Helical" evidence="1">
    <location>
        <begin position="268"/>
        <end position="287"/>
    </location>
</feature>
<feature type="transmembrane region" description="Helical" evidence="1">
    <location>
        <begin position="238"/>
        <end position="256"/>
    </location>
</feature>
<feature type="transmembrane region" description="Helical" evidence="1">
    <location>
        <begin position="141"/>
        <end position="166"/>
    </location>
</feature>
<organism evidence="2 3">
    <name type="scientific">Streptomyces rimosus subsp. rimosus</name>
    <dbReference type="NCBI Taxonomy" id="132474"/>
    <lineage>
        <taxon>Bacteria</taxon>
        <taxon>Bacillati</taxon>
        <taxon>Actinomycetota</taxon>
        <taxon>Actinomycetes</taxon>
        <taxon>Kitasatosporales</taxon>
        <taxon>Streptomycetaceae</taxon>
        <taxon>Streptomyces</taxon>
    </lineage>
</organism>
<proteinExistence type="predicted"/>